<reference evidence="4 6" key="2">
    <citation type="journal article" date="2013" name="Nature">
        <title>Insights into bilaterian evolution from three spiralian genomes.</title>
        <authorList>
            <person name="Simakov O."/>
            <person name="Marletaz F."/>
            <person name="Cho S.J."/>
            <person name="Edsinger-Gonzales E."/>
            <person name="Havlak P."/>
            <person name="Hellsten U."/>
            <person name="Kuo D.H."/>
            <person name="Larsson T."/>
            <person name="Lv J."/>
            <person name="Arendt D."/>
            <person name="Savage R."/>
            <person name="Osoegawa K."/>
            <person name="de Jong P."/>
            <person name="Grimwood J."/>
            <person name="Chapman J.A."/>
            <person name="Shapiro H."/>
            <person name="Aerts A."/>
            <person name="Otillar R.P."/>
            <person name="Terry A.Y."/>
            <person name="Boore J.L."/>
            <person name="Grigoriev I.V."/>
            <person name="Lindberg D.R."/>
            <person name="Seaver E.C."/>
            <person name="Weisblat D.A."/>
            <person name="Putnam N.H."/>
            <person name="Rokhsar D.S."/>
        </authorList>
    </citation>
    <scope>NUCLEOTIDE SEQUENCE</scope>
    <source>
        <strain evidence="4 6">I ESC-2004</strain>
    </source>
</reference>
<dbReference type="HOGENOM" id="CLU_029488_0_0_1"/>
<proteinExistence type="predicted"/>
<evidence type="ECO:0000313" key="4">
    <source>
        <dbReference type="EMBL" id="ELU05617.1"/>
    </source>
</evidence>
<protein>
    <recommendedName>
        <fullName evidence="3">SUEL-type lectin domain-containing protein</fullName>
    </recommendedName>
</protein>
<feature type="signal peptide" evidence="2">
    <location>
        <begin position="1"/>
        <end position="27"/>
    </location>
</feature>
<organism evidence="4">
    <name type="scientific">Capitella teleta</name>
    <name type="common">Polychaete worm</name>
    <dbReference type="NCBI Taxonomy" id="283909"/>
    <lineage>
        <taxon>Eukaryota</taxon>
        <taxon>Metazoa</taxon>
        <taxon>Spiralia</taxon>
        <taxon>Lophotrochozoa</taxon>
        <taxon>Annelida</taxon>
        <taxon>Polychaeta</taxon>
        <taxon>Sedentaria</taxon>
        <taxon>Scolecida</taxon>
        <taxon>Capitellidae</taxon>
        <taxon>Capitella</taxon>
    </lineage>
</organism>
<keyword evidence="1" id="KW-1133">Transmembrane helix</keyword>
<dbReference type="EMBL" id="KB301364">
    <property type="protein sequence ID" value="ELU05617.1"/>
    <property type="molecule type" value="Genomic_DNA"/>
</dbReference>
<dbReference type="PANTHER" id="PTHR46780">
    <property type="entry name" value="PROTEIN EVA-1"/>
    <property type="match status" value="1"/>
</dbReference>
<dbReference type="AlphaFoldDB" id="R7UNW8"/>
<keyword evidence="2" id="KW-0732">Signal</keyword>
<feature type="domain" description="SUEL-type lectin" evidence="3">
    <location>
        <begin position="43"/>
        <end position="117"/>
    </location>
</feature>
<dbReference type="CDD" id="cd22823">
    <property type="entry name" value="Gal_Rha_Lectin"/>
    <property type="match status" value="1"/>
</dbReference>
<dbReference type="GO" id="GO:0030246">
    <property type="term" value="F:carbohydrate binding"/>
    <property type="evidence" value="ECO:0007669"/>
    <property type="project" value="InterPro"/>
</dbReference>
<keyword evidence="1" id="KW-0812">Transmembrane</keyword>
<evidence type="ECO:0000256" key="2">
    <source>
        <dbReference type="SAM" id="SignalP"/>
    </source>
</evidence>
<evidence type="ECO:0000313" key="5">
    <source>
        <dbReference type="EnsemblMetazoa" id="CapteP228995"/>
    </source>
</evidence>
<keyword evidence="6" id="KW-1185">Reference proteome</keyword>
<dbReference type="InterPro" id="IPR000922">
    <property type="entry name" value="Lectin_gal-bd_dom"/>
</dbReference>
<dbReference type="Proteomes" id="UP000014760">
    <property type="component" value="Unassembled WGS sequence"/>
</dbReference>
<accession>R7UNW8</accession>
<dbReference type="Gene3D" id="2.60.120.740">
    <property type="match status" value="1"/>
</dbReference>
<feature type="chain" id="PRO_5008788198" description="SUEL-type lectin domain-containing protein" evidence="2">
    <location>
        <begin position="28"/>
        <end position="460"/>
    </location>
</feature>
<evidence type="ECO:0000256" key="1">
    <source>
        <dbReference type="SAM" id="Phobius"/>
    </source>
</evidence>
<dbReference type="EMBL" id="AMQN01001294">
    <property type="status" value="NOT_ANNOTATED_CDS"/>
    <property type="molecule type" value="Genomic_DNA"/>
</dbReference>
<sequence length="460" mass="50922">MDLLLWIALHVGYHLLINTCFNTLSAADTVLRGQWGRVFEGDYCDHESFSANCASGEILQILDAQYGHIRIGKCIEADLGLFGCKAEVTDILQAACNGKRSCEISVDDNRFRDTQPCQKGVTLQVEARYACLSAVPDYNLCQGLKAEPSLKYIASWQLSNLRCSNDQHLRISGQPGQNISFSAIRLTDAETASVGFIVNEDSREHLPISIVHQNNQLGSLKAKSVSLSLDQLPPKAAFVIAYQVVGCPDINAPKDATVTRTDSDAKVSCIHTEQSWNLKCRGVHWLGIIGNCTRTAILPITARPKVNPPVVEDIIIEKDVIYVIVICITVFLSVLVITTGYVCLRTARIQSGLECRKKPTEPEWAFGANQTMTLLAKQRPDSDYLQPMYPGDAQNVMPAAIYDTPPPNPMQVPQDNTCTSVKQNNDEDYNATVSSTSTDYKKYFVLDKDYMNTKEFINNV</sequence>
<dbReference type="Pfam" id="PF02140">
    <property type="entry name" value="SUEL_Lectin"/>
    <property type="match status" value="1"/>
</dbReference>
<gene>
    <name evidence="4" type="ORF">CAPTEDRAFT_228995</name>
</gene>
<reference evidence="5" key="3">
    <citation type="submission" date="2015-06" db="UniProtKB">
        <authorList>
            <consortium name="EnsemblMetazoa"/>
        </authorList>
    </citation>
    <scope>IDENTIFICATION</scope>
</reference>
<evidence type="ECO:0000313" key="6">
    <source>
        <dbReference type="Proteomes" id="UP000014760"/>
    </source>
</evidence>
<evidence type="ECO:0000259" key="3">
    <source>
        <dbReference type="PROSITE" id="PS50228"/>
    </source>
</evidence>
<dbReference type="OrthoDB" id="6074642at2759"/>
<keyword evidence="1" id="KW-0472">Membrane</keyword>
<dbReference type="EnsemblMetazoa" id="CapteT228995">
    <property type="protein sequence ID" value="CapteP228995"/>
    <property type="gene ID" value="CapteG228995"/>
</dbReference>
<dbReference type="InterPro" id="IPR043159">
    <property type="entry name" value="Lectin_gal-bd_sf"/>
</dbReference>
<reference evidence="6" key="1">
    <citation type="submission" date="2012-12" db="EMBL/GenBank/DDBJ databases">
        <authorList>
            <person name="Hellsten U."/>
            <person name="Grimwood J."/>
            <person name="Chapman J.A."/>
            <person name="Shapiro H."/>
            <person name="Aerts A."/>
            <person name="Otillar R.P."/>
            <person name="Terry A.Y."/>
            <person name="Boore J.L."/>
            <person name="Simakov O."/>
            <person name="Marletaz F."/>
            <person name="Cho S.-J."/>
            <person name="Edsinger-Gonzales E."/>
            <person name="Havlak P."/>
            <person name="Kuo D.-H."/>
            <person name="Larsson T."/>
            <person name="Lv J."/>
            <person name="Arendt D."/>
            <person name="Savage R."/>
            <person name="Osoegawa K."/>
            <person name="de Jong P."/>
            <person name="Lindberg D.R."/>
            <person name="Seaver E.C."/>
            <person name="Weisblat D.A."/>
            <person name="Putnam N.H."/>
            <person name="Grigoriev I.V."/>
            <person name="Rokhsar D.S."/>
        </authorList>
    </citation>
    <scope>NUCLEOTIDE SEQUENCE</scope>
    <source>
        <strain evidence="6">I ESC-2004</strain>
    </source>
</reference>
<dbReference type="PROSITE" id="PS50228">
    <property type="entry name" value="SUEL_LECTIN"/>
    <property type="match status" value="1"/>
</dbReference>
<feature type="transmembrane region" description="Helical" evidence="1">
    <location>
        <begin position="320"/>
        <end position="344"/>
    </location>
</feature>
<name>R7UNW8_CAPTE</name>